<reference evidence="1 2" key="1">
    <citation type="journal article" date="2019" name="Commun. Biol.">
        <title>The bagworm genome reveals a unique fibroin gene that provides high tensile strength.</title>
        <authorList>
            <person name="Kono N."/>
            <person name="Nakamura H."/>
            <person name="Ohtoshi R."/>
            <person name="Tomita M."/>
            <person name="Numata K."/>
            <person name="Arakawa K."/>
        </authorList>
    </citation>
    <scope>NUCLEOTIDE SEQUENCE [LARGE SCALE GENOMIC DNA]</scope>
</reference>
<dbReference type="AlphaFoldDB" id="A0A4C1X313"/>
<dbReference type="EMBL" id="BGZK01000718">
    <property type="protein sequence ID" value="GBP57510.1"/>
    <property type="molecule type" value="Genomic_DNA"/>
</dbReference>
<keyword evidence="2" id="KW-1185">Reference proteome</keyword>
<name>A0A4C1X313_EUMVA</name>
<sequence length="49" mass="5520">MNGVYKLRLESKQCLLTSTTEDTSSEFGTERMGHLNMNDLKKIRDGAVT</sequence>
<protein>
    <submittedName>
        <fullName evidence="1">Uncharacterized protein</fullName>
    </submittedName>
</protein>
<comment type="caution">
    <text evidence="1">The sequence shown here is derived from an EMBL/GenBank/DDBJ whole genome shotgun (WGS) entry which is preliminary data.</text>
</comment>
<feature type="non-terminal residue" evidence="1">
    <location>
        <position position="49"/>
    </location>
</feature>
<organism evidence="1 2">
    <name type="scientific">Eumeta variegata</name>
    <name type="common">Bagworm moth</name>
    <name type="synonym">Eumeta japonica</name>
    <dbReference type="NCBI Taxonomy" id="151549"/>
    <lineage>
        <taxon>Eukaryota</taxon>
        <taxon>Metazoa</taxon>
        <taxon>Ecdysozoa</taxon>
        <taxon>Arthropoda</taxon>
        <taxon>Hexapoda</taxon>
        <taxon>Insecta</taxon>
        <taxon>Pterygota</taxon>
        <taxon>Neoptera</taxon>
        <taxon>Endopterygota</taxon>
        <taxon>Lepidoptera</taxon>
        <taxon>Glossata</taxon>
        <taxon>Ditrysia</taxon>
        <taxon>Tineoidea</taxon>
        <taxon>Psychidae</taxon>
        <taxon>Oiketicinae</taxon>
        <taxon>Eumeta</taxon>
    </lineage>
</organism>
<evidence type="ECO:0000313" key="1">
    <source>
        <dbReference type="EMBL" id="GBP57510.1"/>
    </source>
</evidence>
<accession>A0A4C1X313</accession>
<proteinExistence type="predicted"/>
<gene>
    <name evidence="1" type="ORF">EVAR_103107_1</name>
</gene>
<dbReference type="Proteomes" id="UP000299102">
    <property type="component" value="Unassembled WGS sequence"/>
</dbReference>
<evidence type="ECO:0000313" key="2">
    <source>
        <dbReference type="Proteomes" id="UP000299102"/>
    </source>
</evidence>